<dbReference type="AlphaFoldDB" id="X1EQ32"/>
<evidence type="ECO:0000313" key="1">
    <source>
        <dbReference type="EMBL" id="GAH19219.1"/>
    </source>
</evidence>
<protein>
    <submittedName>
        <fullName evidence="1">Uncharacterized protein</fullName>
    </submittedName>
</protein>
<reference evidence="1" key="1">
    <citation type="journal article" date="2014" name="Front. Microbiol.">
        <title>High frequency of phylogenetically diverse reductive dehalogenase-homologous genes in deep subseafloor sedimentary metagenomes.</title>
        <authorList>
            <person name="Kawai M."/>
            <person name="Futagami T."/>
            <person name="Toyoda A."/>
            <person name="Takaki Y."/>
            <person name="Nishi S."/>
            <person name="Hori S."/>
            <person name="Arai W."/>
            <person name="Tsubouchi T."/>
            <person name="Morono Y."/>
            <person name="Uchiyama I."/>
            <person name="Ito T."/>
            <person name="Fujiyama A."/>
            <person name="Inagaki F."/>
            <person name="Takami H."/>
        </authorList>
    </citation>
    <scope>NUCLEOTIDE SEQUENCE</scope>
    <source>
        <strain evidence="1">Expedition CK06-06</strain>
    </source>
</reference>
<sequence>MEDIKIPITKKQFAEFLYHWLSRALTKKEIKRNAVALDFKLIKDDDFRKIFEEYLVFDMWSIVYTCERLLENEEIRNECLDIFHNMVYNGHINSNEFTFKNWMISISSRYIEYNKAMKIKHPSNPLWAVAKEFNRNLFGRVRKNAFVQMDIIGYFKLFVSHLEKAILEYDIV</sequence>
<organism evidence="1">
    <name type="scientific">marine sediment metagenome</name>
    <dbReference type="NCBI Taxonomy" id="412755"/>
    <lineage>
        <taxon>unclassified sequences</taxon>
        <taxon>metagenomes</taxon>
        <taxon>ecological metagenomes</taxon>
    </lineage>
</organism>
<proteinExistence type="predicted"/>
<name>X1EQ32_9ZZZZ</name>
<gene>
    <name evidence="1" type="ORF">S03H2_06620</name>
</gene>
<comment type="caution">
    <text evidence="1">The sequence shown here is derived from an EMBL/GenBank/DDBJ whole genome shotgun (WGS) entry which is preliminary data.</text>
</comment>
<accession>X1EQ32</accession>
<dbReference type="EMBL" id="BARU01002929">
    <property type="protein sequence ID" value="GAH19219.1"/>
    <property type="molecule type" value="Genomic_DNA"/>
</dbReference>